<feature type="transmembrane region" description="Helical" evidence="8">
    <location>
        <begin position="129"/>
        <end position="149"/>
    </location>
</feature>
<organism evidence="10 11">
    <name type="scientific">[Bacillus] enclensis</name>
    <dbReference type="NCBI Taxonomy" id="1402860"/>
    <lineage>
        <taxon>Bacteria</taxon>
        <taxon>Bacillati</taxon>
        <taxon>Bacillota</taxon>
        <taxon>Bacilli</taxon>
        <taxon>Bacillales</taxon>
        <taxon>Bacillaceae</taxon>
        <taxon>Rossellomorea</taxon>
    </lineage>
</organism>
<feature type="transmembrane region" description="Helical" evidence="8">
    <location>
        <begin position="12"/>
        <end position="34"/>
    </location>
</feature>
<comment type="similarity">
    <text evidence="2 8">Belongs to the binding-protein-dependent transport system permease family. CysTW subfamily.</text>
</comment>
<feature type="domain" description="ABC transmembrane type-1" evidence="9">
    <location>
        <begin position="62"/>
        <end position="280"/>
    </location>
</feature>
<name>A0A0V8HM05_9BACI</name>
<evidence type="ECO:0000313" key="10">
    <source>
        <dbReference type="EMBL" id="SCB88354.1"/>
    </source>
</evidence>
<gene>
    <name evidence="10" type="ORF">GA0061094_1152</name>
</gene>
<dbReference type="AlphaFoldDB" id="A0A0V8HM05"/>
<feature type="transmembrane region" description="Helical" evidence="8">
    <location>
        <begin position="262"/>
        <end position="280"/>
    </location>
</feature>
<dbReference type="RefSeq" id="WP_032087642.1">
    <property type="nucleotide sequence ID" value="NZ_FMAU01000001.1"/>
</dbReference>
<keyword evidence="6 8" id="KW-1133">Transmembrane helix</keyword>
<evidence type="ECO:0000256" key="6">
    <source>
        <dbReference type="ARBA" id="ARBA00022989"/>
    </source>
</evidence>
<dbReference type="PANTHER" id="PTHR43470:SF4">
    <property type="entry name" value="ABC TRANSPORTER PERMEASE PROTEIN YQGI-RELATED"/>
    <property type="match status" value="1"/>
</dbReference>
<dbReference type="PANTHER" id="PTHR43470">
    <property type="entry name" value="PHOSPHATE TRANSPORT SYSTEM PERMEASE PROTEIN PSTA-RELATED"/>
    <property type="match status" value="1"/>
</dbReference>
<feature type="transmembrane region" description="Helical" evidence="8">
    <location>
        <begin position="190"/>
        <end position="214"/>
    </location>
</feature>
<dbReference type="OrthoDB" id="9807065at2"/>
<accession>A0A0V8HM05</accession>
<dbReference type="GO" id="GO:0005886">
    <property type="term" value="C:plasma membrane"/>
    <property type="evidence" value="ECO:0007669"/>
    <property type="project" value="UniProtKB-SubCell"/>
</dbReference>
<keyword evidence="7 8" id="KW-0472">Membrane</keyword>
<dbReference type="EMBL" id="FMAU01000001">
    <property type="protein sequence ID" value="SCB88354.1"/>
    <property type="molecule type" value="Genomic_DNA"/>
</dbReference>
<keyword evidence="5 8" id="KW-0812">Transmembrane</keyword>
<dbReference type="GO" id="GO:0035435">
    <property type="term" value="P:phosphate ion transmembrane transport"/>
    <property type="evidence" value="ECO:0007669"/>
    <property type="project" value="InterPro"/>
</dbReference>
<dbReference type="Pfam" id="PF00528">
    <property type="entry name" value="BPD_transp_1"/>
    <property type="match status" value="1"/>
</dbReference>
<evidence type="ECO:0000256" key="2">
    <source>
        <dbReference type="ARBA" id="ARBA00007069"/>
    </source>
</evidence>
<reference evidence="11" key="1">
    <citation type="submission" date="2016-08" db="EMBL/GenBank/DDBJ databases">
        <authorList>
            <person name="Varghese N."/>
            <person name="Submissions Spin"/>
        </authorList>
    </citation>
    <scope>NUCLEOTIDE SEQUENCE [LARGE SCALE GENOMIC DNA]</scope>
    <source>
        <strain evidence="11">SGD-1123</strain>
    </source>
</reference>
<proteinExistence type="inferred from homology"/>
<dbReference type="GO" id="GO:0005315">
    <property type="term" value="F:phosphate transmembrane transporter activity"/>
    <property type="evidence" value="ECO:0007669"/>
    <property type="project" value="InterPro"/>
</dbReference>
<dbReference type="PROSITE" id="PS50928">
    <property type="entry name" value="ABC_TM1"/>
    <property type="match status" value="1"/>
</dbReference>
<keyword evidence="3" id="KW-0813">Transport</keyword>
<dbReference type="Gene3D" id="1.10.3720.10">
    <property type="entry name" value="MetI-like"/>
    <property type="match status" value="1"/>
</dbReference>
<keyword evidence="4 8" id="KW-1003">Cell membrane</keyword>
<dbReference type="InterPro" id="IPR005672">
    <property type="entry name" value="Phosphate_PstA"/>
</dbReference>
<evidence type="ECO:0000256" key="8">
    <source>
        <dbReference type="RuleBase" id="RU363043"/>
    </source>
</evidence>
<comment type="subcellular location">
    <subcellularLocation>
        <location evidence="1 8">Cell membrane</location>
        <topology evidence="1 8">Multi-pass membrane protein</topology>
    </subcellularLocation>
</comment>
<evidence type="ECO:0000259" key="9">
    <source>
        <dbReference type="PROSITE" id="PS50928"/>
    </source>
</evidence>
<evidence type="ECO:0000256" key="7">
    <source>
        <dbReference type="ARBA" id="ARBA00023136"/>
    </source>
</evidence>
<dbReference type="InterPro" id="IPR000515">
    <property type="entry name" value="MetI-like"/>
</dbReference>
<dbReference type="Proteomes" id="UP000181997">
    <property type="component" value="Unassembled WGS sequence"/>
</dbReference>
<evidence type="ECO:0000256" key="1">
    <source>
        <dbReference type="ARBA" id="ARBA00004651"/>
    </source>
</evidence>
<dbReference type="SUPFAM" id="SSF161098">
    <property type="entry name" value="MetI-like"/>
    <property type="match status" value="1"/>
</dbReference>
<evidence type="ECO:0000256" key="3">
    <source>
        <dbReference type="ARBA" id="ARBA00022448"/>
    </source>
</evidence>
<dbReference type="InterPro" id="IPR035906">
    <property type="entry name" value="MetI-like_sf"/>
</dbReference>
<feature type="transmembrane region" description="Helical" evidence="8">
    <location>
        <begin position="66"/>
        <end position="88"/>
    </location>
</feature>
<evidence type="ECO:0000256" key="5">
    <source>
        <dbReference type="ARBA" id="ARBA00022692"/>
    </source>
</evidence>
<sequence>MNSKTADKVATGIFIGIAAIIISILVALFSYILVKGVPYITWDFLTTPSSAVRAGSGIRDQLFNSFYILVITMIITVPLGVGGGIYMAEYAKPGKVTDTIRSCIEVLASLPSIVIGMFGLLVFVNITGWGYTIIGGALALTVFNLPVMVRVSEDAIRSVPRELKEASLALGITNWHTVKTVLIPGAFPSILTGAILASGRVFGEAAALLFTAGLSTPRLNYMDWNPFSPTSPLNLFRPAETLAVHIWSVNTQGLIPDVDEKAAGASAVLIISVLIFNLGARFLGSYIHKKITATK</sequence>
<protein>
    <recommendedName>
        <fullName evidence="8">Phosphate transport system permease protein PstA</fullName>
    </recommendedName>
</protein>
<evidence type="ECO:0000313" key="11">
    <source>
        <dbReference type="Proteomes" id="UP000181997"/>
    </source>
</evidence>
<feature type="transmembrane region" description="Helical" evidence="8">
    <location>
        <begin position="100"/>
        <end position="123"/>
    </location>
</feature>
<evidence type="ECO:0000256" key="4">
    <source>
        <dbReference type="ARBA" id="ARBA00022475"/>
    </source>
</evidence>
<dbReference type="NCBIfam" id="TIGR00974">
    <property type="entry name" value="3a0107s02c"/>
    <property type="match status" value="1"/>
</dbReference>
<dbReference type="CDD" id="cd06261">
    <property type="entry name" value="TM_PBP2"/>
    <property type="match status" value="1"/>
</dbReference>
<keyword evidence="11" id="KW-1185">Reference proteome</keyword>